<proteinExistence type="predicted"/>
<dbReference type="Gene3D" id="3.10.450.730">
    <property type="entry name" value="BLIP domain"/>
    <property type="match status" value="1"/>
</dbReference>
<dbReference type="EMBL" id="CP002209">
    <property type="protein sequence ID" value="ADN76890.1"/>
    <property type="molecule type" value="Genomic_DNA"/>
</dbReference>
<dbReference type="Proteomes" id="UP000006683">
    <property type="component" value="Chromosome"/>
</dbReference>
<evidence type="ECO:0000313" key="1">
    <source>
        <dbReference type="EMBL" id="ADN76890.1"/>
    </source>
</evidence>
<name>E1SQW5_FERBD</name>
<dbReference type="AlphaFoldDB" id="E1SQW5"/>
<accession>E1SQW5</accession>
<evidence type="ECO:0000313" key="2">
    <source>
        <dbReference type="Proteomes" id="UP000006683"/>
    </source>
</evidence>
<sequence length="83" mass="8817">MKPLMMGALAVLLLAGCSKLTQENYDKIEMGMSKTEVEGILGGADKCEQAMGTESCVWGNDDKQIKVGFAGDNAVLFTSKGLK</sequence>
<reference evidence="1 2" key="1">
    <citation type="journal article" date="2010" name="Stand. Genomic Sci.">
        <title>Complete genome sequence of Ferrimonas balearica type strain (PAT).</title>
        <authorList>
            <person name="Nolan M."/>
            <person name="Sikorski J."/>
            <person name="Davenport K."/>
            <person name="Lucas S."/>
            <person name="Glavina Del Rio T."/>
            <person name="Tice H."/>
            <person name="Cheng J."/>
            <person name="Goodwin L."/>
            <person name="Pitluck S."/>
            <person name="Liolios K."/>
            <person name="Ivanova N."/>
            <person name="Mavromatis K."/>
            <person name="Ovchinnikova G."/>
            <person name="Pati A."/>
            <person name="Chen A."/>
            <person name="Palaniappan K."/>
            <person name="Land M."/>
            <person name="Hauser L."/>
            <person name="Chang Y."/>
            <person name="Jeffries C."/>
            <person name="Tapia R."/>
            <person name="Brettin T."/>
            <person name="Detter J."/>
            <person name="Han C."/>
            <person name="Yasawong M."/>
            <person name="Rohde M."/>
            <person name="Tindall B."/>
            <person name="Goker M."/>
            <person name="Woyke T."/>
            <person name="Bristow J."/>
            <person name="Eisen J."/>
            <person name="Markowitz V."/>
            <person name="Hugenholtz P."/>
            <person name="Kyrpides N."/>
            <person name="Klenk H."/>
            <person name="Lapidus A."/>
        </authorList>
    </citation>
    <scope>NUCLEOTIDE SEQUENCE [LARGE SCALE GENOMIC DNA]</scope>
    <source>
        <strain evidence="2">DSM 9799 / CCM 4581 / KCTC 23876 / PAT</strain>
    </source>
</reference>
<dbReference type="eggNOG" id="ENOG5032Y5Q">
    <property type="taxonomic scope" value="Bacteria"/>
</dbReference>
<evidence type="ECO:0008006" key="3">
    <source>
        <dbReference type="Google" id="ProtNLM"/>
    </source>
</evidence>
<dbReference type="STRING" id="550540.Fbal_2688"/>
<gene>
    <name evidence="1" type="ordered locus">Fbal_2688</name>
</gene>
<organism evidence="1 2">
    <name type="scientific">Ferrimonas balearica (strain DSM 9799 / CCM 4581 / KCTC 23876 / PAT)</name>
    <dbReference type="NCBI Taxonomy" id="550540"/>
    <lineage>
        <taxon>Bacteria</taxon>
        <taxon>Pseudomonadati</taxon>
        <taxon>Pseudomonadota</taxon>
        <taxon>Gammaproteobacteria</taxon>
        <taxon>Alteromonadales</taxon>
        <taxon>Ferrimonadaceae</taxon>
        <taxon>Ferrimonas</taxon>
    </lineage>
</organism>
<keyword evidence="2" id="KW-1185">Reference proteome</keyword>
<dbReference type="RefSeq" id="WP_013346196.1">
    <property type="nucleotide sequence ID" value="NC_014541.1"/>
</dbReference>
<dbReference type="GeneID" id="67182916"/>
<dbReference type="KEGG" id="fbl:Fbal_2688"/>
<dbReference type="PROSITE" id="PS51257">
    <property type="entry name" value="PROKAR_LIPOPROTEIN"/>
    <property type="match status" value="1"/>
</dbReference>
<dbReference type="OrthoDB" id="5422169at2"/>
<dbReference type="HOGENOM" id="CLU_179293_1_0_6"/>
<protein>
    <recommendedName>
        <fullName evidence="3">Lipoprotein</fullName>
    </recommendedName>
</protein>